<dbReference type="FunFam" id="3.40.710.10:FF:000026">
    <property type="entry name" value="Penicillin-binding protein 1"/>
    <property type="match status" value="1"/>
</dbReference>
<dbReference type="InterPro" id="IPR012338">
    <property type="entry name" value="Beta-lactam/transpept-like"/>
</dbReference>
<sequence length="738" mass="81297">MNKKRPSMNKRAALLFVIFSVLFFSITYRFFVIQITGHAEGKALAAYAAEKYEKERTLEAARGSILDRTGEPLATDTVAYRLVAILDPSVTPEGAEVPNHVADPINTAKALSNVIAMDENDIYKKLTQKDVFQVEFGEAGRNLSYETKAKIDQLKLPGITFIRESMRSYPNGIFASHLLGFASFTNGDDNSDKLVGQLGLEKTLNSYLEGHDGKIQYKSDVWGYILPNANSEIVKAPKNGTDVYLTIDKKIQTFLEDAMNQVQEDYEPKKMMAIVANAKTGAILAMAQRPTFNPNTREGISDNWNNIIVEEPFEPGSTMKVFTLASAIEEGVFNPNEKYQSGQYKVPGGPIKDHNNVGWGRITFLEGVQRSSNVAFAYLLEKLGDETFREYLDKFKFGQPTGIELENEASGHIQYEWPIDKVSTAFGQATSVTALQLVQGMTAITNDGKMMKPYVIDKMKDSNGEVVKNYGPKQVGTPISADTASEVLDVLQTVVTSENGTGKLFNIEGYDVAGKTGTAQIYDSVNGGYLDGYDNYVFSFIGTAPKDDPELIVYVMVQQPDLDDDKYEGGSVPVSKIFNPVMKNSLQYLNIEPDVETEAVESNKLPDLAGVSTEKAKATLKELNLQPIIIGNGKTIKTTVPGKDTKLLNNEKILVITDGKITMPDMKNWSLADFMKFVSATSIPFETEGTGYITEQSIKPGTEITKDSVINVKLQSPLEQLEASQQTEGQDAEDSNTE</sequence>
<reference evidence="9" key="1">
    <citation type="submission" date="2022-10" db="EMBL/GenBank/DDBJ databases">
        <title>Description of Fervidibacillus gen. nov. in the family Fervidibacillaceae fam. nov. with two species, Fervidibacillus albus sp. nov., and Fervidibacillus halotolerans sp. nov., isolated from tidal flat sediments.</title>
        <authorList>
            <person name="Kwon K.K."/>
            <person name="Yang S.-H."/>
        </authorList>
    </citation>
    <scope>NUCLEOTIDE SEQUENCE</scope>
    <source>
        <strain evidence="9">JCM 19140</strain>
    </source>
</reference>
<name>A0AAE3IPI1_9BACI</name>
<dbReference type="InterPro" id="IPR050515">
    <property type="entry name" value="Beta-lactam/transpept"/>
</dbReference>
<dbReference type="SUPFAM" id="SSF56601">
    <property type="entry name" value="beta-lactamase/transpeptidase-like"/>
    <property type="match status" value="1"/>
</dbReference>
<feature type="compositionally biased region" description="Polar residues" evidence="7">
    <location>
        <begin position="717"/>
        <end position="729"/>
    </location>
</feature>
<keyword evidence="5" id="KW-0472">Membrane</keyword>
<evidence type="ECO:0000256" key="6">
    <source>
        <dbReference type="ARBA" id="ARBA00034000"/>
    </source>
</evidence>
<evidence type="ECO:0000313" key="10">
    <source>
        <dbReference type="Proteomes" id="UP001209318"/>
    </source>
</evidence>
<evidence type="ECO:0000256" key="1">
    <source>
        <dbReference type="ARBA" id="ARBA00004370"/>
    </source>
</evidence>
<dbReference type="SUPFAM" id="SSF54184">
    <property type="entry name" value="Penicillin-binding protein 2x (pbp-2x), c-terminal domain"/>
    <property type="match status" value="2"/>
</dbReference>
<dbReference type="GO" id="GO:0009002">
    <property type="term" value="F:serine-type D-Ala-D-Ala carboxypeptidase activity"/>
    <property type="evidence" value="ECO:0007669"/>
    <property type="project" value="UniProtKB-EC"/>
</dbReference>
<dbReference type="InterPro" id="IPR036138">
    <property type="entry name" value="PBP_dimer_sf"/>
</dbReference>
<protein>
    <recommendedName>
        <fullName evidence="4">serine-type D-Ala-D-Ala carboxypeptidase</fullName>
        <ecNumber evidence="4">3.4.16.4</ecNumber>
    </recommendedName>
</protein>
<gene>
    <name evidence="9" type="ORF">OEV98_01340</name>
</gene>
<dbReference type="InterPro" id="IPR005311">
    <property type="entry name" value="PBP_dimer"/>
</dbReference>
<evidence type="ECO:0000256" key="3">
    <source>
        <dbReference type="ARBA" id="ARBA00007171"/>
    </source>
</evidence>
<dbReference type="Pfam" id="PF00905">
    <property type="entry name" value="Transpeptidase"/>
    <property type="match status" value="1"/>
</dbReference>
<dbReference type="SMART" id="SM00740">
    <property type="entry name" value="PASTA"/>
    <property type="match status" value="2"/>
</dbReference>
<comment type="pathway">
    <text evidence="2">Cell wall biogenesis; peptidoglycan biosynthesis.</text>
</comment>
<evidence type="ECO:0000256" key="4">
    <source>
        <dbReference type="ARBA" id="ARBA00012448"/>
    </source>
</evidence>
<dbReference type="PROSITE" id="PS51178">
    <property type="entry name" value="PASTA"/>
    <property type="match status" value="1"/>
</dbReference>
<accession>A0AAE3IPI1</accession>
<dbReference type="EC" id="3.4.16.4" evidence="4"/>
<evidence type="ECO:0000256" key="7">
    <source>
        <dbReference type="SAM" id="MobiDB-lite"/>
    </source>
</evidence>
<feature type="domain" description="PASTA" evidence="8">
    <location>
        <begin position="657"/>
        <end position="716"/>
    </location>
</feature>
<dbReference type="Gene3D" id="3.30.70.2110">
    <property type="match status" value="1"/>
</dbReference>
<feature type="region of interest" description="Disordered" evidence="7">
    <location>
        <begin position="717"/>
        <end position="738"/>
    </location>
</feature>
<dbReference type="Gene3D" id="3.90.1310.10">
    <property type="entry name" value="Penicillin-binding protein 2a (Domain 2)"/>
    <property type="match status" value="1"/>
</dbReference>
<evidence type="ECO:0000259" key="8">
    <source>
        <dbReference type="PROSITE" id="PS51178"/>
    </source>
</evidence>
<dbReference type="InterPro" id="IPR005543">
    <property type="entry name" value="PASTA_dom"/>
</dbReference>
<evidence type="ECO:0000256" key="5">
    <source>
        <dbReference type="ARBA" id="ARBA00023136"/>
    </source>
</evidence>
<dbReference type="GO" id="GO:0008658">
    <property type="term" value="F:penicillin binding"/>
    <property type="evidence" value="ECO:0007669"/>
    <property type="project" value="InterPro"/>
</dbReference>
<dbReference type="Gene3D" id="3.40.710.10">
    <property type="entry name" value="DD-peptidase/beta-lactamase superfamily"/>
    <property type="match status" value="1"/>
</dbReference>
<dbReference type="EMBL" id="JAOUSF010000001">
    <property type="protein sequence ID" value="MCU9612203.1"/>
    <property type="molecule type" value="Genomic_DNA"/>
</dbReference>
<dbReference type="RefSeq" id="WP_263071340.1">
    <property type="nucleotide sequence ID" value="NZ_JAOUSF010000001.1"/>
</dbReference>
<evidence type="ECO:0000256" key="2">
    <source>
        <dbReference type="ARBA" id="ARBA00004752"/>
    </source>
</evidence>
<dbReference type="GO" id="GO:0005886">
    <property type="term" value="C:plasma membrane"/>
    <property type="evidence" value="ECO:0007669"/>
    <property type="project" value="TreeGrafter"/>
</dbReference>
<dbReference type="CDD" id="cd06576">
    <property type="entry name" value="PASTA_Pbp2x-like_1"/>
    <property type="match status" value="1"/>
</dbReference>
<dbReference type="Gene3D" id="2.20.70.70">
    <property type="match status" value="1"/>
</dbReference>
<comment type="subcellular location">
    <subcellularLocation>
        <location evidence="1">Membrane</location>
    </subcellularLocation>
</comment>
<dbReference type="Pfam" id="PF03793">
    <property type="entry name" value="PASTA"/>
    <property type="match status" value="2"/>
</dbReference>
<proteinExistence type="inferred from homology"/>
<dbReference type="GO" id="GO:0071555">
    <property type="term" value="P:cell wall organization"/>
    <property type="evidence" value="ECO:0007669"/>
    <property type="project" value="TreeGrafter"/>
</dbReference>
<evidence type="ECO:0000313" key="9">
    <source>
        <dbReference type="EMBL" id="MCU9612203.1"/>
    </source>
</evidence>
<dbReference type="SUPFAM" id="SSF56519">
    <property type="entry name" value="Penicillin binding protein dimerisation domain"/>
    <property type="match status" value="1"/>
</dbReference>
<comment type="caution">
    <text evidence="9">The sequence shown here is derived from an EMBL/GenBank/DDBJ whole genome shotgun (WGS) entry which is preliminary data.</text>
</comment>
<dbReference type="PANTHER" id="PTHR30627:SF26">
    <property type="entry name" value="PENICILLIN-BINDING PROTEIN 2B"/>
    <property type="match status" value="1"/>
</dbReference>
<dbReference type="InterPro" id="IPR001460">
    <property type="entry name" value="PCN-bd_Tpept"/>
</dbReference>
<comment type="catalytic activity">
    <reaction evidence="6">
        <text>Preferential cleavage: (Ac)2-L-Lys-D-Ala-|-D-Ala. Also transpeptidation of peptidyl-alanyl moieties that are N-acyl substituents of D-alanine.</text>
        <dbReference type="EC" id="3.4.16.4"/>
    </reaction>
</comment>
<dbReference type="Proteomes" id="UP001209318">
    <property type="component" value="Unassembled WGS sequence"/>
</dbReference>
<comment type="similarity">
    <text evidence="3">Belongs to the transpeptidase family.</text>
</comment>
<keyword evidence="10" id="KW-1185">Reference proteome</keyword>
<dbReference type="AlphaFoldDB" id="A0AAE3IPI1"/>
<dbReference type="PANTHER" id="PTHR30627">
    <property type="entry name" value="PEPTIDOGLYCAN D,D-TRANSPEPTIDASE"/>
    <property type="match status" value="1"/>
</dbReference>
<dbReference type="CDD" id="cd06575">
    <property type="entry name" value="PASTA_Pbp2x-like_2"/>
    <property type="match status" value="1"/>
</dbReference>
<dbReference type="Pfam" id="PF03717">
    <property type="entry name" value="PBP_dimer"/>
    <property type="match status" value="1"/>
</dbReference>
<organism evidence="9 10">
    <name type="scientific">Perspicuibacillus lycopersici</name>
    <dbReference type="NCBI Taxonomy" id="1325689"/>
    <lineage>
        <taxon>Bacteria</taxon>
        <taxon>Bacillati</taxon>
        <taxon>Bacillota</taxon>
        <taxon>Bacilli</taxon>
        <taxon>Bacillales</taxon>
        <taxon>Bacillaceae</taxon>
        <taxon>Perspicuibacillus</taxon>
    </lineage>
</organism>